<proteinExistence type="inferred from homology"/>
<evidence type="ECO:0000313" key="9">
    <source>
        <dbReference type="Proteomes" id="UP001430796"/>
    </source>
</evidence>
<comment type="similarity">
    <text evidence="1 6">Belongs to the peptidase S1B family.</text>
</comment>
<accession>A0ABS9HSL5</accession>
<dbReference type="Pfam" id="PF00089">
    <property type="entry name" value="Trypsin"/>
    <property type="match status" value="1"/>
</dbReference>
<reference evidence="9" key="2">
    <citation type="submission" date="2022-01" db="EMBL/GenBank/DDBJ databases">
        <title>Lysobacter chinensis sp. nov., a bacterium isolated from cow dung compost.</title>
        <authorList>
            <person name="Zhou L.Y."/>
        </authorList>
    </citation>
    <scope>NUCLEOTIDE SEQUENCE [LARGE SCALE GENOMIC DNA]</scope>
    <source>
        <strain evidence="9">TLK-CK17</strain>
    </source>
</reference>
<dbReference type="PROSITE" id="PS00134">
    <property type="entry name" value="TRYPSIN_HIS"/>
    <property type="match status" value="1"/>
</dbReference>
<comment type="caution">
    <text evidence="8">The sequence shown here is derived from an EMBL/GenBank/DDBJ whole genome shotgun (WGS) entry which is preliminary data.</text>
</comment>
<evidence type="ECO:0000256" key="3">
    <source>
        <dbReference type="ARBA" id="ARBA00022729"/>
    </source>
</evidence>
<dbReference type="InterPro" id="IPR000126">
    <property type="entry name" value="V8_ser_AS"/>
</dbReference>
<protein>
    <recommendedName>
        <fullName evidence="6">Serine protease</fullName>
        <ecNumber evidence="6">3.4.21.-</ecNumber>
    </recommendedName>
</protein>
<dbReference type="EMBL" id="JAKJPO010000001">
    <property type="protein sequence ID" value="MCF7221150.1"/>
    <property type="molecule type" value="Genomic_DNA"/>
</dbReference>
<gene>
    <name evidence="8" type="ORF">L3V18_05020</name>
</gene>
<dbReference type="Gene3D" id="2.40.10.10">
    <property type="entry name" value="Trypsin-like serine proteases"/>
    <property type="match status" value="2"/>
</dbReference>
<dbReference type="InterPro" id="IPR043504">
    <property type="entry name" value="Peptidase_S1_PA_chymotrypsin"/>
</dbReference>
<reference evidence="8 9" key="3">
    <citation type="submission" date="2022-01" db="EMBL/GenBank/DDBJ databases">
        <authorList>
            <person name="Zhou L.Y."/>
        </authorList>
    </citation>
    <scope>NUCLEOTIDE SEQUENCE [LARGE SCALE GENOMIC DNA]</scope>
    <source>
        <strain evidence="8 9">TLK-CK17</strain>
    </source>
</reference>
<dbReference type="PRINTS" id="PR00839">
    <property type="entry name" value="V8PROTEASE"/>
</dbReference>
<dbReference type="InterPro" id="IPR001254">
    <property type="entry name" value="Trypsin_dom"/>
</dbReference>
<evidence type="ECO:0000256" key="5">
    <source>
        <dbReference type="ARBA" id="ARBA00022825"/>
    </source>
</evidence>
<evidence type="ECO:0000256" key="4">
    <source>
        <dbReference type="ARBA" id="ARBA00022801"/>
    </source>
</evidence>
<dbReference type="PANTHER" id="PTHR15462">
    <property type="entry name" value="SERINE PROTEASE"/>
    <property type="match status" value="1"/>
</dbReference>
<evidence type="ECO:0000256" key="2">
    <source>
        <dbReference type="ARBA" id="ARBA00022670"/>
    </source>
</evidence>
<evidence type="ECO:0000256" key="1">
    <source>
        <dbReference type="ARBA" id="ARBA00008764"/>
    </source>
</evidence>
<keyword evidence="4 6" id="KW-0378">Hydrolase</keyword>
<feature type="domain" description="Peptidase S1" evidence="7">
    <location>
        <begin position="178"/>
        <end position="350"/>
    </location>
</feature>
<dbReference type="InterPro" id="IPR008256">
    <property type="entry name" value="Peptidase_S1B"/>
</dbReference>
<dbReference type="RefSeq" id="WP_237053522.1">
    <property type="nucleotide sequence ID" value="NZ_JAKJPO010000001.1"/>
</dbReference>
<dbReference type="Proteomes" id="UP001430796">
    <property type="component" value="Unassembled WGS sequence"/>
</dbReference>
<evidence type="ECO:0000256" key="6">
    <source>
        <dbReference type="RuleBase" id="RU004296"/>
    </source>
</evidence>
<evidence type="ECO:0000259" key="7">
    <source>
        <dbReference type="Pfam" id="PF00089"/>
    </source>
</evidence>
<organism evidence="8 9">
    <name type="scientific">Marilutibacter chinensis</name>
    <dbReference type="NCBI Taxonomy" id="2912247"/>
    <lineage>
        <taxon>Bacteria</taxon>
        <taxon>Pseudomonadati</taxon>
        <taxon>Pseudomonadota</taxon>
        <taxon>Gammaproteobacteria</taxon>
        <taxon>Lysobacterales</taxon>
        <taxon>Lysobacteraceae</taxon>
        <taxon>Marilutibacter</taxon>
    </lineage>
</organism>
<evidence type="ECO:0000313" key="8">
    <source>
        <dbReference type="EMBL" id="MCF7221150.1"/>
    </source>
</evidence>
<keyword evidence="5 6" id="KW-0720">Serine protease</keyword>
<dbReference type="InterPro" id="IPR018114">
    <property type="entry name" value="TRYPSIN_HIS"/>
</dbReference>
<dbReference type="PROSITE" id="PS00673">
    <property type="entry name" value="V8_SER"/>
    <property type="match status" value="1"/>
</dbReference>
<dbReference type="GO" id="GO:0016787">
    <property type="term" value="F:hydrolase activity"/>
    <property type="evidence" value="ECO:0007669"/>
    <property type="project" value="UniProtKB-KW"/>
</dbReference>
<reference evidence="8 9" key="1">
    <citation type="submission" date="2022-01" db="EMBL/GenBank/DDBJ databases">
        <title>Lysobacter chinensis sp. nov., a bacterium isolated from cow dung compost.</title>
        <authorList>
            <person name="Liu Y."/>
        </authorList>
    </citation>
    <scope>NUCLEOTIDE SEQUENCE [LARGE SCALE GENOMIC DNA]</scope>
    <source>
        <strain evidence="8 9">TLK-CK17</strain>
    </source>
</reference>
<keyword evidence="3" id="KW-0732">Signal</keyword>
<keyword evidence="2 6" id="KW-0645">Protease</keyword>
<keyword evidence="9" id="KW-1185">Reference proteome</keyword>
<dbReference type="InterPro" id="IPR050966">
    <property type="entry name" value="Glutamyl_endopeptidase"/>
</dbReference>
<name>A0ABS9HSL5_9GAMM</name>
<dbReference type="SUPFAM" id="SSF50494">
    <property type="entry name" value="Trypsin-like serine proteases"/>
    <property type="match status" value="1"/>
</dbReference>
<dbReference type="InterPro" id="IPR009003">
    <property type="entry name" value="Peptidase_S1_PA"/>
</dbReference>
<sequence>MKGGIFVREQKESSDNQRREISMKISKMTALAVLCAGAILGTANAGEFQKTNEKASFIHGDNLVTNAMPDPGPAATARPQTPQQKAEGMSAVMVTRNGDVYESNVSPEDALLLEEAIRALEILGRGSMTMPGAEPTAPMQLLGGGDIRVKPSVVIGPDGRVQVTNTVASPYWHIGRIGIGCTGTLITPKHVLTAGHCVSDGSGNWYSSLDFTPAQNGSYKPWGTTSWATAVTTSAWHNNSNTNYDYALIVLSAPAHGGHAGYGTYSGGTHTITGYPADKPFGTMWRMSGGVWTSGSYRLCYTIDTYGGNSGSGIYDSGNVVRGVHTTGSSTQNCGTRLTSTVFNQLQNWISTYP</sequence>
<dbReference type="PANTHER" id="PTHR15462:SF8">
    <property type="entry name" value="SERINE PROTEASE"/>
    <property type="match status" value="1"/>
</dbReference>
<dbReference type="EC" id="3.4.21.-" evidence="6"/>